<gene>
    <name evidence="3" type="ORF">MCOR_30441</name>
</gene>
<feature type="domain" description="Peptidase A2" evidence="2">
    <location>
        <begin position="123"/>
        <end position="137"/>
    </location>
</feature>
<organism evidence="3 4">
    <name type="scientific">Mytilus coruscus</name>
    <name type="common">Sea mussel</name>
    <dbReference type="NCBI Taxonomy" id="42192"/>
    <lineage>
        <taxon>Eukaryota</taxon>
        <taxon>Metazoa</taxon>
        <taxon>Spiralia</taxon>
        <taxon>Lophotrochozoa</taxon>
        <taxon>Mollusca</taxon>
        <taxon>Bivalvia</taxon>
        <taxon>Autobranchia</taxon>
        <taxon>Pteriomorphia</taxon>
        <taxon>Mytilida</taxon>
        <taxon>Mytiloidea</taxon>
        <taxon>Mytilidae</taxon>
        <taxon>Mytilinae</taxon>
        <taxon>Mytilus</taxon>
    </lineage>
</organism>
<evidence type="ECO:0000313" key="3">
    <source>
        <dbReference type="EMBL" id="CAC5395816.1"/>
    </source>
</evidence>
<dbReference type="SUPFAM" id="SSF50630">
    <property type="entry name" value="Acid proteases"/>
    <property type="match status" value="1"/>
</dbReference>
<dbReference type="GO" id="GO:0004190">
    <property type="term" value="F:aspartic-type endopeptidase activity"/>
    <property type="evidence" value="ECO:0007669"/>
    <property type="project" value="InterPro"/>
</dbReference>
<accession>A0A6J8CJT5</accession>
<dbReference type="AlphaFoldDB" id="A0A6J8CJT5"/>
<dbReference type="PROSITE" id="PS50175">
    <property type="entry name" value="ASP_PROT_RETROV"/>
    <property type="match status" value="1"/>
</dbReference>
<proteinExistence type="predicted"/>
<dbReference type="GO" id="GO:0006508">
    <property type="term" value="P:proteolysis"/>
    <property type="evidence" value="ECO:0007669"/>
    <property type="project" value="InterPro"/>
</dbReference>
<evidence type="ECO:0000256" key="1">
    <source>
        <dbReference type="ARBA" id="ARBA00022801"/>
    </source>
</evidence>
<dbReference type="InterPro" id="IPR001995">
    <property type="entry name" value="Peptidase_A2_cat"/>
</dbReference>
<reference evidence="3 4" key="1">
    <citation type="submission" date="2020-06" db="EMBL/GenBank/DDBJ databases">
        <authorList>
            <person name="Li R."/>
            <person name="Bekaert M."/>
        </authorList>
    </citation>
    <scope>NUCLEOTIDE SEQUENCE [LARGE SCALE GENOMIC DNA]</scope>
    <source>
        <strain evidence="4">wild</strain>
    </source>
</reference>
<dbReference type="PROSITE" id="PS00141">
    <property type="entry name" value="ASP_PROTEASE"/>
    <property type="match status" value="1"/>
</dbReference>
<dbReference type="Gene3D" id="2.40.70.10">
    <property type="entry name" value="Acid Proteases"/>
    <property type="match status" value="1"/>
</dbReference>
<evidence type="ECO:0000313" key="4">
    <source>
        <dbReference type="Proteomes" id="UP000507470"/>
    </source>
</evidence>
<dbReference type="Proteomes" id="UP000507470">
    <property type="component" value="Unassembled WGS sequence"/>
</dbReference>
<dbReference type="OrthoDB" id="5535068at2759"/>
<dbReference type="InterPro" id="IPR001969">
    <property type="entry name" value="Aspartic_peptidase_AS"/>
</dbReference>
<dbReference type="EMBL" id="CACVKT020005571">
    <property type="protein sequence ID" value="CAC5395816.1"/>
    <property type="molecule type" value="Genomic_DNA"/>
</dbReference>
<name>A0A6J8CJT5_MYTCO</name>
<evidence type="ECO:0000259" key="2">
    <source>
        <dbReference type="PROSITE" id="PS50175"/>
    </source>
</evidence>
<keyword evidence="1" id="KW-0378">Hydrolase</keyword>
<dbReference type="InterPro" id="IPR021109">
    <property type="entry name" value="Peptidase_aspartic_dom_sf"/>
</dbReference>
<sequence>MSNVNAVSVDFHLSALEIKSEDEEDAESTDFDIDLLFEVFEIQKGNKEQLQKDLSPLTPVRETKIVEVMSELTSGQSTSTAVLTPMVKRENVDSRRQSSCDILIDRVRSATIKVPISVNGQVTKAILDTGAEVTVLNSSLYFGIPEEKRSLLKKATRKLVVAETGKNP</sequence>
<keyword evidence="4" id="KW-1185">Reference proteome</keyword>
<protein>
    <recommendedName>
        <fullName evidence="2">Peptidase A2 domain-containing protein</fullName>
    </recommendedName>
</protein>